<evidence type="ECO:0000313" key="1">
    <source>
        <dbReference type="EMBL" id="MEQ2190010.1"/>
    </source>
</evidence>
<evidence type="ECO:0000313" key="2">
    <source>
        <dbReference type="Proteomes" id="UP001476798"/>
    </source>
</evidence>
<dbReference type="PANTHER" id="PTHR10730:SF5">
    <property type="entry name" value="PROCOLLAGEN-LYSINE,2-OXOGLUTARATE 5-DIOXYGENASE 1"/>
    <property type="match status" value="1"/>
</dbReference>
<dbReference type="InterPro" id="IPR050757">
    <property type="entry name" value="Collagen_mod_GT25"/>
</dbReference>
<organism evidence="1 2">
    <name type="scientific">Goodea atripinnis</name>
    <dbReference type="NCBI Taxonomy" id="208336"/>
    <lineage>
        <taxon>Eukaryota</taxon>
        <taxon>Metazoa</taxon>
        <taxon>Chordata</taxon>
        <taxon>Craniata</taxon>
        <taxon>Vertebrata</taxon>
        <taxon>Euteleostomi</taxon>
        <taxon>Actinopterygii</taxon>
        <taxon>Neopterygii</taxon>
        <taxon>Teleostei</taxon>
        <taxon>Neoteleostei</taxon>
        <taxon>Acanthomorphata</taxon>
        <taxon>Ovalentaria</taxon>
        <taxon>Atherinomorphae</taxon>
        <taxon>Cyprinodontiformes</taxon>
        <taxon>Goodeidae</taxon>
        <taxon>Goodea</taxon>
    </lineage>
</organism>
<proteinExistence type="predicted"/>
<dbReference type="PANTHER" id="PTHR10730">
    <property type="entry name" value="PROCOLLAGEN-LYSINE,2-OXOGLUTARATE 5-DIOXYGENASE/GLYCOSYLTRANSFERASE 25 FAMILY MEMBER"/>
    <property type="match status" value="1"/>
</dbReference>
<name>A0ABV0Q2I9_9TELE</name>
<keyword evidence="2" id="KW-1185">Reference proteome</keyword>
<accession>A0ABV0Q2I9</accession>
<gene>
    <name evidence="1" type="primary">PLOD1_2</name>
    <name evidence="1" type="ORF">GOODEAATRI_031197</name>
</gene>
<reference evidence="1 2" key="1">
    <citation type="submission" date="2021-06" db="EMBL/GenBank/DDBJ databases">
        <authorList>
            <person name="Palmer J.M."/>
        </authorList>
    </citation>
    <scope>NUCLEOTIDE SEQUENCE [LARGE SCALE GENOMIC DNA]</scope>
    <source>
        <strain evidence="1 2">GA_2019</strain>
        <tissue evidence="1">Muscle</tissue>
    </source>
</reference>
<dbReference type="EMBL" id="JAHRIO010095158">
    <property type="protein sequence ID" value="MEQ2190010.1"/>
    <property type="molecule type" value="Genomic_DNA"/>
</dbReference>
<sequence>MITRAGRLWSNFWGALSADGYYARSEDYVDIVQGRRVGLWNVPYVSSVYLVKASLLQTELKDYKLFTSQNLDSDMAFCHSVRNKVWMEDRKHLHFHWDFKLF</sequence>
<dbReference type="Proteomes" id="UP001476798">
    <property type="component" value="Unassembled WGS sequence"/>
</dbReference>
<comment type="caution">
    <text evidence="1">The sequence shown here is derived from an EMBL/GenBank/DDBJ whole genome shotgun (WGS) entry which is preliminary data.</text>
</comment>
<protein>
    <submittedName>
        <fullName evidence="1">Procollagen-lysine,2-oxoglutarate 5-dioxygenase 1</fullName>
    </submittedName>
</protein>